<dbReference type="PROSITE" id="PS51257">
    <property type="entry name" value="PROKAR_LIPOPROTEIN"/>
    <property type="match status" value="1"/>
</dbReference>
<comment type="caution">
    <text evidence="3">The sequence shown here is derived from an EMBL/GenBank/DDBJ whole genome shotgun (WGS) entry which is preliminary data.</text>
</comment>
<feature type="chain" id="PRO_5046429888" evidence="2">
    <location>
        <begin position="27"/>
        <end position="202"/>
    </location>
</feature>
<organism evidence="3 4">
    <name type="scientific">Mannheimia cairinae</name>
    <dbReference type="NCBI Taxonomy" id="3025936"/>
    <lineage>
        <taxon>Bacteria</taxon>
        <taxon>Pseudomonadati</taxon>
        <taxon>Pseudomonadota</taxon>
        <taxon>Gammaproteobacteria</taxon>
        <taxon>Pasteurellales</taxon>
        <taxon>Pasteurellaceae</taxon>
        <taxon>Mannheimia</taxon>
    </lineage>
</organism>
<gene>
    <name evidence="3" type="ORF">PTQ27_08400</name>
</gene>
<dbReference type="EMBL" id="JAQSJE010000008">
    <property type="protein sequence ID" value="MDD0824482.1"/>
    <property type="molecule type" value="Genomic_DNA"/>
</dbReference>
<keyword evidence="2" id="KW-0732">Signal</keyword>
<feature type="compositionally biased region" description="Low complexity" evidence="1">
    <location>
        <begin position="92"/>
        <end position="104"/>
    </location>
</feature>
<accession>A0ABT5MUA5</accession>
<dbReference type="RefSeq" id="WP_273748124.1">
    <property type="nucleotide sequence ID" value="NZ_JAQSJE010000008.1"/>
</dbReference>
<feature type="region of interest" description="Disordered" evidence="1">
    <location>
        <begin position="92"/>
        <end position="113"/>
    </location>
</feature>
<sequence>MNKLTKISATALVALFLAACDKPAEKAPSATETKAAETQTQAPAATETKPAEAQAPATTEAKPAVEVPSAEAMADFQKIVAWNAEQEQALASSQAELQQKLASQDPKQMQEGLSQFTKKVDEVIKSLETINVSDEQVKTFKEKTKDVLALSGSLIADQVKAISSPDDEAIKQSLQQKTQELIESGTELQKLQADLQQRFMAN</sequence>
<evidence type="ECO:0000256" key="1">
    <source>
        <dbReference type="SAM" id="MobiDB-lite"/>
    </source>
</evidence>
<name>A0ABT5MUA5_9PAST</name>
<evidence type="ECO:0000256" key="2">
    <source>
        <dbReference type="SAM" id="SignalP"/>
    </source>
</evidence>
<proteinExistence type="predicted"/>
<reference evidence="3 4" key="1">
    <citation type="submission" date="2023-02" db="EMBL/GenBank/DDBJ databases">
        <title>Mannheimia cairiniae sp. nov., a novel species of Mannheimia obtained from moscovy ducks (Cairina moschata) and reclassification of Mannheimia ovis as heterotypic synonym of Mannheimia pernigra.</title>
        <authorList>
            <person name="Christensen H."/>
        </authorList>
    </citation>
    <scope>NUCLEOTIDE SEQUENCE [LARGE SCALE GENOMIC DNA]</scope>
    <source>
        <strain evidence="3 4">AT1</strain>
    </source>
</reference>
<feature type="signal peptide" evidence="2">
    <location>
        <begin position="1"/>
        <end position="26"/>
    </location>
</feature>
<feature type="region of interest" description="Disordered" evidence="1">
    <location>
        <begin position="24"/>
        <end position="68"/>
    </location>
</feature>
<keyword evidence="4" id="KW-1185">Reference proteome</keyword>
<evidence type="ECO:0000313" key="4">
    <source>
        <dbReference type="Proteomes" id="UP001221909"/>
    </source>
</evidence>
<evidence type="ECO:0000313" key="3">
    <source>
        <dbReference type="EMBL" id="MDD0824482.1"/>
    </source>
</evidence>
<feature type="compositionally biased region" description="Low complexity" evidence="1">
    <location>
        <begin position="30"/>
        <end position="64"/>
    </location>
</feature>
<keyword evidence="3" id="KW-0449">Lipoprotein</keyword>
<dbReference type="Proteomes" id="UP001221909">
    <property type="component" value="Unassembled WGS sequence"/>
</dbReference>
<protein>
    <submittedName>
        <fullName evidence="3">Lipoprotein HlpB</fullName>
    </submittedName>
</protein>